<feature type="region of interest" description="Disordered" evidence="1">
    <location>
        <begin position="67"/>
        <end position="98"/>
    </location>
</feature>
<proteinExistence type="predicted"/>
<dbReference type="AlphaFoldDB" id="A0A5K3EV94"/>
<name>A0A5K3EV94_MESCO</name>
<evidence type="ECO:0000313" key="2">
    <source>
        <dbReference type="WBParaSite" id="MCU_003384-RA"/>
    </source>
</evidence>
<protein>
    <submittedName>
        <fullName evidence="2">BZIP domain-containing protein</fullName>
    </submittedName>
</protein>
<evidence type="ECO:0000256" key="1">
    <source>
        <dbReference type="SAM" id="MobiDB-lite"/>
    </source>
</evidence>
<organism evidence="2">
    <name type="scientific">Mesocestoides corti</name>
    <name type="common">Flatworm</name>
    <dbReference type="NCBI Taxonomy" id="53468"/>
    <lineage>
        <taxon>Eukaryota</taxon>
        <taxon>Metazoa</taxon>
        <taxon>Spiralia</taxon>
        <taxon>Lophotrochozoa</taxon>
        <taxon>Platyhelminthes</taxon>
        <taxon>Cestoda</taxon>
        <taxon>Eucestoda</taxon>
        <taxon>Cyclophyllidea</taxon>
        <taxon>Mesocestoididae</taxon>
        <taxon>Mesocestoides</taxon>
    </lineage>
</organism>
<accession>A0A5K3EV94</accession>
<feature type="region of interest" description="Disordered" evidence="1">
    <location>
        <begin position="261"/>
        <end position="281"/>
    </location>
</feature>
<dbReference type="WBParaSite" id="MCU_003384-RA">
    <property type="protein sequence ID" value="MCU_003384-RA"/>
    <property type="gene ID" value="MCU_003384"/>
</dbReference>
<sequence length="281" mass="30759">MMSGSPDQTSVPSANDDRVVVSLTVDFSSLASHSVSLSTRTVRAQTRKLNAGGTCSVTITEQRKLSKERLAKKERQQAQEEGEDLQRCEVDSQVSRDGDIKEEHLAAKSCQANESSRPERKAQEIAARNRQSLEAIHLDCSKVLRKAKEERAMRKRRLADTITRINRSDLLFKCSVANSERLNSLCGIMTASATKAVGDQARTEGEVKKPSVEFSLGSSPTTTVPNQNRFFMGYPICTSTPRQSFLTSRNRICGDSSASIAALSTPSDDVSSETRLPDGSQ</sequence>
<reference evidence="2" key="1">
    <citation type="submission" date="2019-11" db="UniProtKB">
        <authorList>
            <consortium name="WormBaseParasite"/>
        </authorList>
    </citation>
    <scope>IDENTIFICATION</scope>
</reference>